<accession>A0ABN4HXC6</accession>
<name>A0ABN4HXC6_9BURK</name>
<dbReference type="Proteomes" id="UP000063429">
    <property type="component" value="Chromosome"/>
</dbReference>
<dbReference type="EMBL" id="CP011409">
    <property type="protein sequence ID" value="AKZ63638.1"/>
    <property type="molecule type" value="Genomic_DNA"/>
</dbReference>
<dbReference type="InterPro" id="IPR029058">
    <property type="entry name" value="AB_hydrolase_fold"/>
</dbReference>
<dbReference type="InterPro" id="IPR050266">
    <property type="entry name" value="AB_hydrolase_sf"/>
</dbReference>
<keyword evidence="1" id="KW-0378">Hydrolase</keyword>
<dbReference type="Gene3D" id="3.40.50.1820">
    <property type="entry name" value="alpha/beta hydrolase"/>
    <property type="match status" value="1"/>
</dbReference>
<feature type="domain" description="AB hydrolase-1" evidence="2">
    <location>
        <begin position="22"/>
        <end position="126"/>
    </location>
</feature>
<dbReference type="Pfam" id="PF00561">
    <property type="entry name" value="Abhydrolase_1"/>
    <property type="match status" value="1"/>
</dbReference>
<sequence length="252" mass="27556">MPFAISAGRRIHYEVSGQGPDLFLHHGFTSSSQAWRFFGFTEVLQQHYRVIALDALGHGLSDKPHETAAYTLQQRSADVVAVLDDLGIDKVHYCGYSLGGWIGYGMVRHARERLQSLMLGAAHPYADASWDAFKGLDGADANAFIAAFESVLNERISPQVKMLIRANDLLALAAAAQQPRISMDELLPLIDLPCLMFCGDADARHAAVERCVKLLPRARFVSLPGVTHFGGLMQSKLVLPPLLDFLSGQARG</sequence>
<evidence type="ECO:0000313" key="3">
    <source>
        <dbReference type="EMBL" id="AKZ63638.1"/>
    </source>
</evidence>
<protein>
    <submittedName>
        <fullName evidence="3">Esterase</fullName>
    </submittedName>
</protein>
<gene>
    <name evidence="3" type="ORF">F506_14035</name>
</gene>
<proteinExistence type="predicted"/>
<dbReference type="PANTHER" id="PTHR43798:SF31">
    <property type="entry name" value="AB HYDROLASE SUPERFAMILY PROTEIN YCLE"/>
    <property type="match status" value="1"/>
</dbReference>
<evidence type="ECO:0000313" key="4">
    <source>
        <dbReference type="Proteomes" id="UP000063429"/>
    </source>
</evidence>
<evidence type="ECO:0000256" key="1">
    <source>
        <dbReference type="ARBA" id="ARBA00022801"/>
    </source>
</evidence>
<dbReference type="SUPFAM" id="SSF53474">
    <property type="entry name" value="alpha/beta-Hydrolases"/>
    <property type="match status" value="1"/>
</dbReference>
<evidence type="ECO:0000259" key="2">
    <source>
        <dbReference type="Pfam" id="PF00561"/>
    </source>
</evidence>
<dbReference type="PANTHER" id="PTHR43798">
    <property type="entry name" value="MONOACYLGLYCEROL LIPASE"/>
    <property type="match status" value="1"/>
</dbReference>
<dbReference type="InterPro" id="IPR000073">
    <property type="entry name" value="AB_hydrolase_1"/>
</dbReference>
<dbReference type="RefSeq" id="WP_053198387.1">
    <property type="nucleotide sequence ID" value="NZ_CP011409.1"/>
</dbReference>
<keyword evidence="4" id="KW-1185">Reference proteome</keyword>
<reference evidence="4" key="1">
    <citation type="journal article" date="2015" name="Genome Announc.">
        <title>Complete Genome Sequence of Herbaspirillum hiltneri N3 (DSM 17495), Isolated from Surface-Sterilized Wheat Roots.</title>
        <authorList>
            <person name="Guizelini D."/>
            <person name="Saizaki P.M."/>
            <person name="Coimbra N.A."/>
            <person name="Weiss V.A."/>
            <person name="Faoro H."/>
            <person name="Sfeir M.Z."/>
            <person name="Baura V.A."/>
            <person name="Monteiro R.A."/>
            <person name="Chubatsu L.S."/>
            <person name="Souza E.M."/>
            <person name="Cruz L.M."/>
            <person name="Pedrosa F.O."/>
            <person name="Raittz R.T."/>
            <person name="Marchaukoski J.N."/>
            <person name="Steffens M.B."/>
        </authorList>
    </citation>
    <scope>NUCLEOTIDE SEQUENCE [LARGE SCALE GENOMIC DNA]</scope>
    <source>
        <strain evidence="4">N3</strain>
    </source>
</reference>
<organism evidence="3 4">
    <name type="scientific">Herbaspirillum hiltneri N3</name>
    <dbReference type="NCBI Taxonomy" id="1262470"/>
    <lineage>
        <taxon>Bacteria</taxon>
        <taxon>Pseudomonadati</taxon>
        <taxon>Pseudomonadota</taxon>
        <taxon>Betaproteobacteria</taxon>
        <taxon>Burkholderiales</taxon>
        <taxon>Oxalobacteraceae</taxon>
        <taxon>Herbaspirillum</taxon>
    </lineage>
</organism>